<accession>Q8KDJ1</accession>
<sequence length="288" mass="32338">MLVGTEILGIACGNAGGGARAVKTPYSYNTISDFLLSQPLTVDVEVDDETAGCFPLKCIELDATVLYVGMRNFARLTLDLSPTEILIYLNMFLVWMRDSLAAERFCVVERFLDSSIVLLFSKKFGSEEPFFDAIRAARWMGEHDELLFAPEMGIASGRVSVGFAGTPKEFTGSVFGRPVLLAAACAKMRPQDEAMASCITFPEEEWRGRSFEELFPPLEFDHPECGRVRQPSTWRLGEPRSVDFASHGRIDLRDVGNFVHWTSKITAKEKAREWFAQIKAKGFYKYQK</sequence>
<keyword evidence="2" id="KW-1185">Reference proteome</keyword>
<name>Q8KDJ1_CHLTE</name>
<evidence type="ECO:0000313" key="2">
    <source>
        <dbReference type="Proteomes" id="UP000001007"/>
    </source>
</evidence>
<dbReference type="HOGENOM" id="CLU_1065002_0_0_10"/>
<dbReference type="PATRIC" id="fig|194439.7.peg.964"/>
<dbReference type="AlphaFoldDB" id="Q8KDJ1"/>
<dbReference type="Gene3D" id="3.30.70.1230">
    <property type="entry name" value="Nucleotide cyclase"/>
    <property type="match status" value="1"/>
</dbReference>
<dbReference type="OrthoDB" id="594359at2"/>
<organism evidence="1 2">
    <name type="scientific">Chlorobaculum tepidum (strain ATCC 49652 / DSM 12025 / NBRC 103806 / TLS)</name>
    <name type="common">Chlorobium tepidum</name>
    <dbReference type="NCBI Taxonomy" id="194439"/>
    <lineage>
        <taxon>Bacteria</taxon>
        <taxon>Pseudomonadati</taxon>
        <taxon>Chlorobiota</taxon>
        <taxon>Chlorobiia</taxon>
        <taxon>Chlorobiales</taxon>
        <taxon>Chlorobiaceae</taxon>
        <taxon>Chlorobaculum</taxon>
    </lineage>
</organism>
<dbReference type="eggNOG" id="COG2114">
    <property type="taxonomic scope" value="Bacteria"/>
</dbReference>
<dbReference type="EMBL" id="AE006470">
    <property type="protein sequence ID" value="AAM72292.1"/>
    <property type="molecule type" value="Genomic_DNA"/>
</dbReference>
<dbReference type="SUPFAM" id="SSF55073">
    <property type="entry name" value="Nucleotide cyclase"/>
    <property type="match status" value="1"/>
</dbReference>
<evidence type="ECO:0000313" key="1">
    <source>
        <dbReference type="EMBL" id="AAM72292.1"/>
    </source>
</evidence>
<dbReference type="STRING" id="194439.CT1059"/>
<dbReference type="Proteomes" id="UP000001007">
    <property type="component" value="Chromosome"/>
</dbReference>
<dbReference type="EnsemblBacteria" id="AAM72292">
    <property type="protein sequence ID" value="AAM72292"/>
    <property type="gene ID" value="CT1059"/>
</dbReference>
<proteinExistence type="predicted"/>
<evidence type="ECO:0008006" key="3">
    <source>
        <dbReference type="Google" id="ProtNLM"/>
    </source>
</evidence>
<gene>
    <name evidence="1" type="ordered locus">CT1059</name>
</gene>
<reference evidence="1 2" key="1">
    <citation type="journal article" date="2002" name="Proc. Natl. Acad. Sci. U.S.A.">
        <title>The complete genome sequence of Chlorobium tepidum TLS, a photosynthetic, anaerobic, green-sulfur bacterium.</title>
        <authorList>
            <person name="Eisen J.A."/>
            <person name="Nelson K.E."/>
            <person name="Paulsen I.T."/>
            <person name="Heidelberg J.F."/>
            <person name="Wu M."/>
            <person name="Dodson R.J."/>
            <person name="Deboy R."/>
            <person name="Gwinn M.L."/>
            <person name="Nelson W.C."/>
            <person name="Haft D.H."/>
            <person name="Hickey E.K."/>
            <person name="Peterson J.D."/>
            <person name="Durkin A.S."/>
            <person name="Kolonay J.L."/>
            <person name="Yang F."/>
            <person name="Holt I."/>
            <person name="Umayam L.A."/>
            <person name="Mason T."/>
            <person name="Brenner M."/>
            <person name="Shea T.P."/>
            <person name="Parksey D."/>
            <person name="Nierman W.C."/>
            <person name="Feldblyum T.V."/>
            <person name="Hansen C.L."/>
            <person name="Craven M.B."/>
            <person name="Radune D."/>
            <person name="Vamathevan J."/>
            <person name="Khouri H."/>
            <person name="White O."/>
            <person name="Gruber T.M."/>
            <person name="Ketchum K.A."/>
            <person name="Venter J.C."/>
            <person name="Tettelin H."/>
            <person name="Bryant D.A."/>
            <person name="Fraser C.M."/>
        </authorList>
    </citation>
    <scope>NUCLEOTIDE SEQUENCE [LARGE SCALE GENOMIC DNA]</scope>
    <source>
        <strain evidence="2">ATCC 49652 / DSM 12025 / NBRC 103806 / TLS</strain>
    </source>
</reference>
<dbReference type="InterPro" id="IPR029787">
    <property type="entry name" value="Nucleotide_cyclase"/>
</dbReference>
<protein>
    <recommendedName>
        <fullName evidence="3">Adenylate cyclase</fullName>
    </recommendedName>
</protein>
<dbReference type="KEGG" id="cte:CT1059"/>